<dbReference type="Proteomes" id="UP000266234">
    <property type="component" value="Unassembled WGS sequence"/>
</dbReference>
<evidence type="ECO:0000313" key="1">
    <source>
        <dbReference type="EMBL" id="RGP81335.1"/>
    </source>
</evidence>
<organism evidence="1 2">
    <name type="scientific">Fusarium longipes</name>
    <dbReference type="NCBI Taxonomy" id="694270"/>
    <lineage>
        <taxon>Eukaryota</taxon>
        <taxon>Fungi</taxon>
        <taxon>Dikarya</taxon>
        <taxon>Ascomycota</taxon>
        <taxon>Pezizomycotina</taxon>
        <taxon>Sordariomycetes</taxon>
        <taxon>Hypocreomycetidae</taxon>
        <taxon>Hypocreales</taxon>
        <taxon>Nectriaceae</taxon>
        <taxon>Fusarium</taxon>
    </lineage>
</organism>
<reference evidence="1 2" key="1">
    <citation type="journal article" date="2018" name="PLoS Pathog.">
        <title>Evolution of structural diversity of trichothecenes, a family of toxins produced by plant pathogenic and entomopathogenic fungi.</title>
        <authorList>
            <person name="Proctor R.H."/>
            <person name="McCormick S.P."/>
            <person name="Kim H.S."/>
            <person name="Cardoza R.E."/>
            <person name="Stanley A.M."/>
            <person name="Lindo L."/>
            <person name="Kelly A."/>
            <person name="Brown D.W."/>
            <person name="Lee T."/>
            <person name="Vaughan M.M."/>
            <person name="Alexander N.J."/>
            <person name="Busman M."/>
            <person name="Gutierrez S."/>
        </authorList>
    </citation>
    <scope>NUCLEOTIDE SEQUENCE [LARGE SCALE GENOMIC DNA]</scope>
    <source>
        <strain evidence="1 2">NRRL 20695</strain>
    </source>
</reference>
<sequence>MNTHYIATWKVPAKPDAVPRSTVQHLLESMSQITRLVAEQDLQTMDLQAKVEKVDRWIRMKDHRQAKLKDGRMI</sequence>
<evidence type="ECO:0000313" key="2">
    <source>
        <dbReference type="Proteomes" id="UP000266234"/>
    </source>
</evidence>
<dbReference type="EMBL" id="PXOG01000011">
    <property type="protein sequence ID" value="RGP81335.1"/>
    <property type="molecule type" value="Genomic_DNA"/>
</dbReference>
<proteinExistence type="predicted"/>
<comment type="caution">
    <text evidence="1">The sequence shown here is derived from an EMBL/GenBank/DDBJ whole genome shotgun (WGS) entry which is preliminary data.</text>
</comment>
<keyword evidence="2" id="KW-1185">Reference proteome</keyword>
<accession>A0A395TAT0</accession>
<protein>
    <submittedName>
        <fullName evidence="1">Uncharacterized protein</fullName>
    </submittedName>
</protein>
<name>A0A395TAT0_9HYPO</name>
<dbReference type="AlphaFoldDB" id="A0A395TAT0"/>
<gene>
    <name evidence="1" type="ORF">FLONG3_479</name>
</gene>